<evidence type="ECO:0000313" key="8">
    <source>
        <dbReference type="EMBL" id="KND57749.1"/>
    </source>
</evidence>
<dbReference type="PATRIC" id="fig|242163.4.peg.3111"/>
<dbReference type="GO" id="GO:0046872">
    <property type="term" value="F:metal ion binding"/>
    <property type="evidence" value="ECO:0007669"/>
    <property type="project" value="UniProtKB-KW"/>
</dbReference>
<dbReference type="EMBL" id="LFJJ01000220">
    <property type="protein sequence ID" value="KND57749.1"/>
    <property type="molecule type" value="Genomic_DNA"/>
</dbReference>
<sequence length="260" mass="28936">MPVLSTGEDLPPVSPERLTPDGLRARFAMNLDWTQEAREQRIKAIGGDPRVASVLVPLVLREGGLTVLLTQRADHLSDHAGQISFPGGRREPEDIDAAATALREAQEEVGLSAEHCEIIGAMPEYLTGTGFKVTPVVALVFPPFTLQADTREVADIFEVPLAWLMNPANHEVRIFRWEGGERRFFAMPYTPAENKAPYSSGAQRPACCAISIAFSPLDRKDAGCMHRDDGPRDYLARKGRRALCYRYAKLELTRMFRRFA</sequence>
<evidence type="ECO:0000256" key="4">
    <source>
        <dbReference type="ARBA" id="ARBA00022801"/>
    </source>
</evidence>
<feature type="domain" description="Nudix hydrolase" evidence="7">
    <location>
        <begin position="49"/>
        <end position="180"/>
    </location>
</feature>
<proteinExistence type="predicted"/>
<protein>
    <submittedName>
        <fullName evidence="8">Putative nudix hydrolase YeaB</fullName>
    </submittedName>
</protein>
<dbReference type="PANTHER" id="PTHR12992:SF11">
    <property type="entry name" value="MITOCHONDRIAL COENZYME A DIPHOSPHATASE NUDT8"/>
    <property type="match status" value="1"/>
</dbReference>
<keyword evidence="6" id="KW-0464">Manganese</keyword>
<evidence type="ECO:0000313" key="9">
    <source>
        <dbReference type="Proteomes" id="UP000036959"/>
    </source>
</evidence>
<dbReference type="Pfam" id="PF00293">
    <property type="entry name" value="NUDIX"/>
    <property type="match status" value="1"/>
</dbReference>
<dbReference type="InterPro" id="IPR045121">
    <property type="entry name" value="CoAse"/>
</dbReference>
<keyword evidence="9" id="KW-1185">Reference proteome</keyword>
<dbReference type="AlphaFoldDB" id="A0A0L0M704"/>
<dbReference type="CDD" id="cd03426">
    <property type="entry name" value="NUDIX_CoAse_Nudt7"/>
    <property type="match status" value="1"/>
</dbReference>
<dbReference type="PROSITE" id="PS51462">
    <property type="entry name" value="NUDIX"/>
    <property type="match status" value="1"/>
</dbReference>
<organism evidence="8 9">
    <name type="scientific">Candidatus Burkholderia verschuerenii</name>
    <dbReference type="NCBI Taxonomy" id="242163"/>
    <lineage>
        <taxon>Bacteria</taxon>
        <taxon>Pseudomonadati</taxon>
        <taxon>Pseudomonadota</taxon>
        <taxon>Betaproteobacteria</taxon>
        <taxon>Burkholderiales</taxon>
        <taxon>Burkholderiaceae</taxon>
        <taxon>Burkholderia</taxon>
    </lineage>
</organism>
<evidence type="ECO:0000259" key="7">
    <source>
        <dbReference type="PROSITE" id="PS51462"/>
    </source>
</evidence>
<comment type="cofactor">
    <cofactor evidence="2">
        <name>Mg(2+)</name>
        <dbReference type="ChEBI" id="CHEBI:18420"/>
    </cofactor>
</comment>
<evidence type="ECO:0000256" key="2">
    <source>
        <dbReference type="ARBA" id="ARBA00001946"/>
    </source>
</evidence>
<evidence type="ECO:0000256" key="1">
    <source>
        <dbReference type="ARBA" id="ARBA00001936"/>
    </source>
</evidence>
<dbReference type="Gene3D" id="3.90.79.10">
    <property type="entry name" value="Nucleoside Triphosphate Pyrophosphohydrolase"/>
    <property type="match status" value="1"/>
</dbReference>
<comment type="caution">
    <text evidence="8">The sequence shown here is derived from an EMBL/GenBank/DDBJ whole genome shotgun (WGS) entry which is preliminary data.</text>
</comment>
<dbReference type="Proteomes" id="UP000036959">
    <property type="component" value="Unassembled WGS sequence"/>
</dbReference>
<keyword evidence="3" id="KW-0479">Metal-binding</keyword>
<dbReference type="InterPro" id="IPR000086">
    <property type="entry name" value="NUDIX_hydrolase_dom"/>
</dbReference>
<reference evidence="9" key="1">
    <citation type="submission" date="2015-06" db="EMBL/GenBank/DDBJ databases">
        <title>Comparative genomics of Burkholderia leaf nodule symbionts.</title>
        <authorList>
            <person name="Carlier A."/>
            <person name="Eberl L."/>
            <person name="Pinto-Carbo M."/>
        </authorList>
    </citation>
    <scope>NUCLEOTIDE SEQUENCE [LARGE SCALE GENOMIC DNA]</scope>
    <source>
        <strain evidence="9">UZHbot4</strain>
    </source>
</reference>
<accession>A0A0L0M704</accession>
<evidence type="ECO:0000256" key="6">
    <source>
        <dbReference type="ARBA" id="ARBA00023211"/>
    </source>
</evidence>
<keyword evidence="5" id="KW-0460">Magnesium</keyword>
<name>A0A0L0M704_9BURK</name>
<dbReference type="GO" id="GO:0010945">
    <property type="term" value="F:coenzyme A diphosphatase activity"/>
    <property type="evidence" value="ECO:0007669"/>
    <property type="project" value="InterPro"/>
</dbReference>
<keyword evidence="4 8" id="KW-0378">Hydrolase</keyword>
<evidence type="ECO:0000256" key="3">
    <source>
        <dbReference type="ARBA" id="ARBA00022723"/>
    </source>
</evidence>
<comment type="cofactor">
    <cofactor evidence="1">
        <name>Mn(2+)</name>
        <dbReference type="ChEBI" id="CHEBI:29035"/>
    </cofactor>
</comment>
<dbReference type="PANTHER" id="PTHR12992">
    <property type="entry name" value="NUDIX HYDROLASE"/>
    <property type="match status" value="1"/>
</dbReference>
<dbReference type="InterPro" id="IPR015797">
    <property type="entry name" value="NUDIX_hydrolase-like_dom_sf"/>
</dbReference>
<evidence type="ECO:0000256" key="5">
    <source>
        <dbReference type="ARBA" id="ARBA00022842"/>
    </source>
</evidence>
<dbReference type="SUPFAM" id="SSF55811">
    <property type="entry name" value="Nudix"/>
    <property type="match status" value="1"/>
</dbReference>
<gene>
    <name evidence="8" type="ORF">BVER_03414</name>
</gene>